<dbReference type="Gene3D" id="1.20.140.10">
    <property type="entry name" value="Butyryl-CoA Dehydrogenase, subunit A, domain 3"/>
    <property type="match status" value="1"/>
</dbReference>
<keyword evidence="3" id="KW-1185">Reference proteome</keyword>
<gene>
    <name evidence="2" type="ORF">ABQG75_22700</name>
</gene>
<feature type="non-terminal residue" evidence="2">
    <location>
        <position position="1"/>
    </location>
</feature>
<protein>
    <submittedName>
        <fullName evidence="2">Acyl-CoA dehydrogenase domain-containing protein</fullName>
    </submittedName>
</protein>
<proteinExistence type="predicted"/>
<reference evidence="2 3" key="1">
    <citation type="submission" date="2024-06" db="EMBL/GenBank/DDBJ databases">
        <title>Fanconibacter daqui strain Q02 whole shotgun sequencing project.</title>
        <authorList>
            <person name="Rodrigues J.W.A."/>
            <person name="Viana L.C."/>
            <person name="Vieira E.C."/>
            <person name="Souza F.O.L."/>
            <person name="Alegria O.C."/>
            <person name="Patroca S."/>
            <person name="Cruz A.C.R."/>
            <person name="Nunes A.R.C."/>
        </authorList>
    </citation>
    <scope>NUCLEOTIDE SEQUENCE [LARGE SCALE GENOMIC DNA]</scope>
    <source>
        <strain evidence="2 3">Q02</strain>
    </source>
</reference>
<dbReference type="InterPro" id="IPR036250">
    <property type="entry name" value="AcylCo_DH-like_C"/>
</dbReference>
<organism evidence="2 3">
    <name type="scientific">Franconibacter daqui</name>
    <dbReference type="NCBI Taxonomy" id="2047724"/>
    <lineage>
        <taxon>Bacteria</taxon>
        <taxon>Pseudomonadati</taxon>
        <taxon>Pseudomonadota</taxon>
        <taxon>Gammaproteobacteria</taxon>
        <taxon>Enterobacterales</taxon>
        <taxon>Enterobacteriaceae</taxon>
        <taxon>Franconibacter</taxon>
    </lineage>
</organism>
<evidence type="ECO:0000313" key="2">
    <source>
        <dbReference type="EMBL" id="MER0128493.1"/>
    </source>
</evidence>
<sequence>YYATETMRKVVNHGMDIAGGRGIQLGPRNFLALTYQAIPIAITVEGANILTRSLMIFGQGSMRCHPYLFEELQLLQSDDKANAVQKFDDLLFKHLAYTFNR</sequence>
<feature type="domain" description="Acyl-CoA dehydrogenase C-terminal bacterial-type" evidence="1">
    <location>
        <begin position="62"/>
        <end position="100"/>
    </location>
</feature>
<name>A0ABV1PUI6_9ENTR</name>
<dbReference type="Proteomes" id="UP001447374">
    <property type="component" value="Unassembled WGS sequence"/>
</dbReference>
<evidence type="ECO:0000313" key="3">
    <source>
        <dbReference type="Proteomes" id="UP001447374"/>
    </source>
</evidence>
<dbReference type="Pfam" id="PF09317">
    <property type="entry name" value="ACDH_C"/>
    <property type="match status" value="1"/>
</dbReference>
<comment type="caution">
    <text evidence="2">The sequence shown here is derived from an EMBL/GenBank/DDBJ whole genome shotgun (WGS) entry which is preliminary data.</text>
</comment>
<accession>A0ABV1PUI6</accession>
<dbReference type="EMBL" id="JBEHGX010000238">
    <property type="protein sequence ID" value="MER0128493.1"/>
    <property type="molecule type" value="Genomic_DNA"/>
</dbReference>
<dbReference type="InterPro" id="IPR015396">
    <property type="entry name" value="FadE_C"/>
</dbReference>
<feature type="non-terminal residue" evidence="2">
    <location>
        <position position="101"/>
    </location>
</feature>
<dbReference type="SUPFAM" id="SSF47203">
    <property type="entry name" value="Acyl-CoA dehydrogenase C-terminal domain-like"/>
    <property type="match status" value="1"/>
</dbReference>
<evidence type="ECO:0000259" key="1">
    <source>
        <dbReference type="Pfam" id="PF09317"/>
    </source>
</evidence>